<dbReference type="PROSITE" id="PS50893">
    <property type="entry name" value="ABC_TRANSPORTER_2"/>
    <property type="match status" value="1"/>
</dbReference>
<feature type="region of interest" description="Disordered" evidence="8">
    <location>
        <begin position="151"/>
        <end position="179"/>
    </location>
</feature>
<dbReference type="InterPro" id="IPR017871">
    <property type="entry name" value="ABC_transporter-like_CS"/>
</dbReference>
<feature type="domain" description="ABC transporter" evidence="9">
    <location>
        <begin position="877"/>
        <end position="1075"/>
    </location>
</feature>
<keyword evidence="2" id="KW-0813">Transport</keyword>
<dbReference type="GO" id="GO:0140359">
    <property type="term" value="F:ABC-type transporter activity"/>
    <property type="evidence" value="ECO:0007669"/>
    <property type="project" value="InterPro"/>
</dbReference>
<keyword evidence="5" id="KW-0067">ATP-binding</keyword>
<dbReference type="PANTHER" id="PTHR11384:SF62">
    <property type="entry name" value="ATP-BINDING CASSETTE SUB-FAMILY D MEMBER 3"/>
    <property type="match status" value="1"/>
</dbReference>
<dbReference type="PANTHER" id="PTHR11384">
    <property type="entry name" value="ATP-BINDING CASSETTE, SUB-FAMILY D MEMBER"/>
    <property type="match status" value="1"/>
</dbReference>
<dbReference type="EMBL" id="JAPWDV010000002">
    <property type="protein sequence ID" value="KAJ6221398.1"/>
    <property type="molecule type" value="Genomic_DNA"/>
</dbReference>
<keyword evidence="6" id="KW-1133">Transmembrane helix</keyword>
<dbReference type="PROSITE" id="PS00211">
    <property type="entry name" value="ABC_TRANSPORTER_1"/>
    <property type="match status" value="1"/>
</dbReference>
<feature type="compositionally biased region" description="Polar residues" evidence="8">
    <location>
        <begin position="155"/>
        <end position="164"/>
    </location>
</feature>
<dbReference type="AlphaFoldDB" id="A0A9Q0M9X2"/>
<dbReference type="GO" id="GO:0007031">
    <property type="term" value="P:peroxisome organization"/>
    <property type="evidence" value="ECO:0007669"/>
    <property type="project" value="TreeGrafter"/>
</dbReference>
<name>A0A9Q0M9X2_BLOTA</name>
<evidence type="ECO:0000256" key="8">
    <source>
        <dbReference type="SAM" id="MobiDB-lite"/>
    </source>
</evidence>
<dbReference type="InterPro" id="IPR050835">
    <property type="entry name" value="ABC_transporter_sub-D"/>
</dbReference>
<dbReference type="Proteomes" id="UP001142055">
    <property type="component" value="Chromosome 2"/>
</dbReference>
<evidence type="ECO:0000256" key="1">
    <source>
        <dbReference type="ARBA" id="ARBA00008575"/>
    </source>
</evidence>
<gene>
    <name evidence="10" type="ORF">RDWZM_007210</name>
</gene>
<dbReference type="InterPro" id="IPR003439">
    <property type="entry name" value="ABC_transporter-like_ATP-bd"/>
</dbReference>
<evidence type="ECO:0000313" key="10">
    <source>
        <dbReference type="EMBL" id="KAJ6221398.1"/>
    </source>
</evidence>
<keyword evidence="7" id="KW-0472">Membrane</keyword>
<keyword evidence="3" id="KW-0812">Transmembrane</keyword>
<organism evidence="10 11">
    <name type="scientific">Blomia tropicalis</name>
    <name type="common">Mite</name>
    <dbReference type="NCBI Taxonomy" id="40697"/>
    <lineage>
        <taxon>Eukaryota</taxon>
        <taxon>Metazoa</taxon>
        <taxon>Ecdysozoa</taxon>
        <taxon>Arthropoda</taxon>
        <taxon>Chelicerata</taxon>
        <taxon>Arachnida</taxon>
        <taxon>Acari</taxon>
        <taxon>Acariformes</taxon>
        <taxon>Sarcoptiformes</taxon>
        <taxon>Astigmata</taxon>
        <taxon>Glycyphagoidea</taxon>
        <taxon>Echimyopodidae</taxon>
        <taxon>Blomia</taxon>
    </lineage>
</organism>
<feature type="region of interest" description="Disordered" evidence="8">
    <location>
        <begin position="362"/>
        <end position="413"/>
    </location>
</feature>
<keyword evidence="11" id="KW-1185">Reference proteome</keyword>
<accession>A0A9Q0M9X2</accession>
<evidence type="ECO:0000256" key="6">
    <source>
        <dbReference type="ARBA" id="ARBA00022989"/>
    </source>
</evidence>
<feature type="compositionally biased region" description="Acidic residues" evidence="8">
    <location>
        <begin position="288"/>
        <end position="298"/>
    </location>
</feature>
<evidence type="ECO:0000313" key="11">
    <source>
        <dbReference type="Proteomes" id="UP001142055"/>
    </source>
</evidence>
<dbReference type="InterPro" id="IPR011527">
    <property type="entry name" value="ABC1_TM_dom"/>
</dbReference>
<comment type="caution">
    <text evidence="10">The sequence shown here is derived from an EMBL/GenBank/DDBJ whole genome shotgun (WGS) entry which is preliminary data.</text>
</comment>
<dbReference type="Pfam" id="PF00005">
    <property type="entry name" value="ABC_tran"/>
    <property type="match status" value="1"/>
</dbReference>
<sequence length="1076" mass="124017">MARSGNKRKSTKASEMMTSVNLEQQGLINGKSKFRYLTARSDSFEKQISELLQALSGYVHKSARCRDSGDVVAEKLNQISLAEMLNPSLKKSTSEMAKSFRDVQDYRDTEILYLEEKLLPSISMFGQSIRKQKDEVKVEANKLFEGNKDQRSWIGKSNNSSSATTDRRRSKSVERTNQNRVNKNERALQQTIQKHELSRNLILKKILMKFINSEMRFMVQSINKLTEVYRSLVDDLNPYDDLEVFGEFFNFRKLKKTTLFEVESSISGINCGDLFDESGNESSHESGLEEDDSDDGFDDNTRRSANTEEDSETSRSESISIQSTLRRFNSTPEINQENVIKSKPTKENDIFVSSKTIKNKLALKMKSNQNETETKIRPNRKQNYSDSDDLSEDDNDDDGNDNTETVMKPQNGKSFNRNCFLKQHLIFWFSTKNQKKSINKEKMTVLSKIFNEELDTSHHLTDKRNLFLGASMLSVMTWTTSMILFRDNGKNIKIDGISQTYLEKCRKEDFKQRQTLKMMLIQLKDILKQVLSFKDCCYATGIAIALILRTMCDLWMIQNLTQVEAAIIGADFKKLKLNILEFMLASPILALVNNGMKYCINRLQLSLRYKISSYLTEKYTDGLNYYRLNVMDNRVKNVDQLLTSDVDKFCSTLVDVYSNMAKPFLDIVVFIQRLSVTYTGLKTPGAMIAYLMFAGGILTSARRPLTRMTIRESQLEGELRFVHSRLIANCEEIAFYQGNSRENITMKSTLDRLREHIGHMLIFKFNIDYLDNMITRYMAQVCGYLALSMPFLGNRYAENNHTSRLETYYKSGRIMLKMSESIGRLVTAGRDLNRLAAYTQRINELFVYIDEPNIKQARSIEYNGGELQYCDPNHPLIELVNVPLVTPTGDKLVDKLNFKVLIGQNILITGPNGSGKSSLFRLLGELWPLYGGHLIKPHNDKLFYIPQKPYMALGSFRDQIIYPDTHDKMKNRGYTDLHLCEILNIVQLDYLLERETMDSVQDWQEVLSGGEKQRIALARLLYHRPQFAILDECTSAVSADVEQSIYRYLCDQKFCSLLSVTHRVKQLEKFHDYMLE</sequence>
<keyword evidence="4" id="KW-0547">Nucleotide-binding</keyword>
<dbReference type="GO" id="GO:0042760">
    <property type="term" value="P:very long-chain fatty acid catabolic process"/>
    <property type="evidence" value="ECO:0007669"/>
    <property type="project" value="TreeGrafter"/>
</dbReference>
<evidence type="ECO:0000256" key="5">
    <source>
        <dbReference type="ARBA" id="ARBA00022840"/>
    </source>
</evidence>
<dbReference type="GO" id="GO:0015910">
    <property type="term" value="P:long-chain fatty acid import into peroxisome"/>
    <property type="evidence" value="ECO:0007669"/>
    <property type="project" value="TreeGrafter"/>
</dbReference>
<evidence type="ECO:0000256" key="4">
    <source>
        <dbReference type="ARBA" id="ARBA00022741"/>
    </source>
</evidence>
<feature type="compositionally biased region" description="Acidic residues" evidence="8">
    <location>
        <begin position="386"/>
        <end position="401"/>
    </location>
</feature>
<dbReference type="SUPFAM" id="SSF52540">
    <property type="entry name" value="P-loop containing nucleoside triphosphate hydrolases"/>
    <property type="match status" value="1"/>
</dbReference>
<dbReference type="Pfam" id="PF06730">
    <property type="entry name" value="FAM92"/>
    <property type="match status" value="1"/>
</dbReference>
<feature type="region of interest" description="Disordered" evidence="8">
    <location>
        <begin position="276"/>
        <end position="342"/>
    </location>
</feature>
<protein>
    <recommendedName>
        <fullName evidence="9">ABC transporter domain-containing protein</fullName>
    </recommendedName>
</protein>
<dbReference type="GO" id="GO:0006635">
    <property type="term" value="P:fatty acid beta-oxidation"/>
    <property type="evidence" value="ECO:0007669"/>
    <property type="project" value="TreeGrafter"/>
</dbReference>
<reference evidence="10" key="1">
    <citation type="submission" date="2022-12" db="EMBL/GenBank/DDBJ databases">
        <title>Genome assemblies of Blomia tropicalis.</title>
        <authorList>
            <person name="Cui Y."/>
        </authorList>
    </citation>
    <scope>NUCLEOTIDE SEQUENCE</scope>
    <source>
        <tissue evidence="10">Adult mites</tissue>
    </source>
</reference>
<evidence type="ECO:0000259" key="9">
    <source>
        <dbReference type="PROSITE" id="PS50893"/>
    </source>
</evidence>
<dbReference type="Gene3D" id="3.40.50.300">
    <property type="entry name" value="P-loop containing nucleotide triphosphate hydrolases"/>
    <property type="match status" value="1"/>
</dbReference>
<dbReference type="CDD" id="cd03223">
    <property type="entry name" value="ABCD_peroxisomal_ALDP"/>
    <property type="match status" value="1"/>
</dbReference>
<dbReference type="InterPro" id="IPR003593">
    <property type="entry name" value="AAA+_ATPase"/>
</dbReference>
<evidence type="ECO:0000256" key="2">
    <source>
        <dbReference type="ARBA" id="ARBA00022448"/>
    </source>
</evidence>
<feature type="compositionally biased region" description="Polar residues" evidence="8">
    <location>
        <begin position="325"/>
        <end position="339"/>
    </location>
</feature>
<dbReference type="GO" id="GO:0005778">
    <property type="term" value="C:peroxisomal membrane"/>
    <property type="evidence" value="ECO:0007669"/>
    <property type="project" value="TreeGrafter"/>
</dbReference>
<dbReference type="InterPro" id="IPR027417">
    <property type="entry name" value="P-loop_NTPase"/>
</dbReference>
<dbReference type="Pfam" id="PF06472">
    <property type="entry name" value="ABC_membrane_2"/>
    <property type="match status" value="1"/>
</dbReference>
<evidence type="ECO:0000256" key="3">
    <source>
        <dbReference type="ARBA" id="ARBA00022692"/>
    </source>
</evidence>
<feature type="compositionally biased region" description="Basic and acidic residues" evidence="8">
    <location>
        <begin position="165"/>
        <end position="174"/>
    </location>
</feature>
<comment type="similarity">
    <text evidence="1">Belongs to the ABC transporter superfamily. ABCD family. Peroxisomal fatty acyl CoA transporter (TC 3.A.1.203) subfamily.</text>
</comment>
<evidence type="ECO:0000256" key="7">
    <source>
        <dbReference type="ARBA" id="ARBA00023136"/>
    </source>
</evidence>
<dbReference type="GO" id="GO:0016887">
    <property type="term" value="F:ATP hydrolysis activity"/>
    <property type="evidence" value="ECO:0007669"/>
    <property type="project" value="InterPro"/>
</dbReference>
<dbReference type="GO" id="GO:0005524">
    <property type="term" value="F:ATP binding"/>
    <property type="evidence" value="ECO:0007669"/>
    <property type="project" value="UniProtKB-KW"/>
</dbReference>
<dbReference type="GO" id="GO:0005324">
    <property type="term" value="F:long-chain fatty acid transmembrane transporter activity"/>
    <property type="evidence" value="ECO:0007669"/>
    <property type="project" value="TreeGrafter"/>
</dbReference>
<dbReference type="InterPro" id="IPR009602">
    <property type="entry name" value="CBAR/FAM92"/>
</dbReference>
<proteinExistence type="inferred from homology"/>
<dbReference type="SMART" id="SM00382">
    <property type="entry name" value="AAA"/>
    <property type="match status" value="1"/>
</dbReference>